<dbReference type="EMBL" id="UYRV01001260">
    <property type="protein sequence ID" value="VDK46589.1"/>
    <property type="molecule type" value="Genomic_DNA"/>
</dbReference>
<name>A0A3P6QDC5_CYLGO</name>
<keyword evidence="3" id="KW-1185">Reference proteome</keyword>
<dbReference type="InterPro" id="IPR011989">
    <property type="entry name" value="ARM-like"/>
</dbReference>
<dbReference type="Proteomes" id="UP000271889">
    <property type="component" value="Unassembled WGS sequence"/>
</dbReference>
<proteinExistence type="predicted"/>
<dbReference type="OrthoDB" id="10263978at2759"/>
<dbReference type="Gene3D" id="1.25.10.10">
    <property type="entry name" value="Leucine-rich Repeat Variant"/>
    <property type="match status" value="1"/>
</dbReference>
<dbReference type="AlphaFoldDB" id="A0A3P6QDC5"/>
<reference evidence="2 3" key="1">
    <citation type="submission" date="2018-11" db="EMBL/GenBank/DDBJ databases">
        <authorList>
            <consortium name="Pathogen Informatics"/>
        </authorList>
    </citation>
    <scope>NUCLEOTIDE SEQUENCE [LARGE SCALE GENOMIC DNA]</scope>
</reference>
<evidence type="ECO:0008006" key="4">
    <source>
        <dbReference type="Google" id="ProtNLM"/>
    </source>
</evidence>
<organism evidence="2 3">
    <name type="scientific">Cylicostephanus goldi</name>
    <name type="common">Nematode worm</name>
    <dbReference type="NCBI Taxonomy" id="71465"/>
    <lineage>
        <taxon>Eukaryota</taxon>
        <taxon>Metazoa</taxon>
        <taxon>Ecdysozoa</taxon>
        <taxon>Nematoda</taxon>
        <taxon>Chromadorea</taxon>
        <taxon>Rhabditida</taxon>
        <taxon>Rhabditina</taxon>
        <taxon>Rhabditomorpha</taxon>
        <taxon>Strongyloidea</taxon>
        <taxon>Strongylidae</taxon>
        <taxon>Cylicostephanus</taxon>
    </lineage>
</organism>
<dbReference type="GO" id="GO:0007076">
    <property type="term" value="P:mitotic chromosome condensation"/>
    <property type="evidence" value="ECO:0007669"/>
    <property type="project" value="InterPro"/>
</dbReference>
<dbReference type="GO" id="GO:0010032">
    <property type="term" value="P:meiotic chromosome condensation"/>
    <property type="evidence" value="ECO:0007669"/>
    <property type="project" value="TreeGrafter"/>
</dbReference>
<dbReference type="GO" id="GO:0000779">
    <property type="term" value="C:condensed chromosome, centromeric region"/>
    <property type="evidence" value="ECO:0007669"/>
    <property type="project" value="TreeGrafter"/>
</dbReference>
<dbReference type="SUPFAM" id="SSF48371">
    <property type="entry name" value="ARM repeat"/>
    <property type="match status" value="1"/>
</dbReference>
<dbReference type="GO" id="GO:0042393">
    <property type="term" value="F:histone binding"/>
    <property type="evidence" value="ECO:0007669"/>
    <property type="project" value="TreeGrafter"/>
</dbReference>
<accession>A0A3P6QDC5</accession>
<dbReference type="PANTHER" id="PTHR14222">
    <property type="entry name" value="CONDENSIN"/>
    <property type="match status" value="1"/>
</dbReference>
<evidence type="ECO:0000313" key="2">
    <source>
        <dbReference type="EMBL" id="VDK46589.1"/>
    </source>
</evidence>
<dbReference type="InterPro" id="IPR016024">
    <property type="entry name" value="ARM-type_fold"/>
</dbReference>
<dbReference type="GO" id="GO:0000796">
    <property type="term" value="C:condensin complex"/>
    <property type="evidence" value="ECO:0007669"/>
    <property type="project" value="TreeGrafter"/>
</dbReference>
<evidence type="ECO:0000256" key="1">
    <source>
        <dbReference type="ARBA" id="ARBA00023067"/>
    </source>
</evidence>
<keyword evidence="1" id="KW-0226">DNA condensation</keyword>
<dbReference type="PANTHER" id="PTHR14222:SF1">
    <property type="entry name" value="CONDENSIN-2 COMPLEX SUBUNIT D3"/>
    <property type="match status" value="1"/>
</dbReference>
<gene>
    <name evidence="2" type="ORF">CGOC_LOCUS809</name>
</gene>
<sequence length="404" mass="44821">MMFLDDSEIAVDNALLHIILTGIGDDTAGVRKYSLMALQVFFSSLEQPNEVANAVECVKDRCLDSSLMVRKQAAEVLSYLFSTSSQHWCAVLPMVNDSEQSVQQLISQTVTVEPQKAVSAWYALEDDDQNSRVRYVTQVLARGSASITKNDKKSLIDDFEDKIANFRIHAPNISSAYCCLAELLDGVREEGTGKNRLRNFGKHVLNTCRLKIRESLLAIEEELDEGNNQSLTLREILLIRMVVTIGEVVQLSPELMRAGLRHFDALKTVLASDIFNDDELPVINSAVPSIAPSPSSSRAPSPAPSVVVSSEYNGKSGPVIPQHIVKEAMSNRRPLLTAPVRAYAVCTIGKFCLMDEKIAKATIPVFVKQLKLNPDHVIRNNIAMVVCDLCKRYLIVYQYLSHKL</sequence>
<evidence type="ECO:0000313" key="3">
    <source>
        <dbReference type="Proteomes" id="UP000271889"/>
    </source>
</evidence>
<dbReference type="InterPro" id="IPR026971">
    <property type="entry name" value="CND1/NCAPD3"/>
</dbReference>
<protein>
    <recommendedName>
        <fullName evidence="4">Condensin complex subunit 1 C-terminal domain-containing protein</fullName>
    </recommendedName>
</protein>